<feature type="repeat" description="PPR" evidence="2">
    <location>
        <begin position="178"/>
        <end position="212"/>
    </location>
</feature>
<dbReference type="NCBIfam" id="TIGR00756">
    <property type="entry name" value="PPR"/>
    <property type="match status" value="5"/>
</dbReference>
<dbReference type="InterPro" id="IPR046960">
    <property type="entry name" value="PPR_At4g14850-like_plant"/>
</dbReference>
<organism evidence="3 4">
    <name type="scientific">Acer yangbiense</name>
    <dbReference type="NCBI Taxonomy" id="1000413"/>
    <lineage>
        <taxon>Eukaryota</taxon>
        <taxon>Viridiplantae</taxon>
        <taxon>Streptophyta</taxon>
        <taxon>Embryophyta</taxon>
        <taxon>Tracheophyta</taxon>
        <taxon>Spermatophyta</taxon>
        <taxon>Magnoliopsida</taxon>
        <taxon>eudicotyledons</taxon>
        <taxon>Gunneridae</taxon>
        <taxon>Pentapetalae</taxon>
        <taxon>rosids</taxon>
        <taxon>malvids</taxon>
        <taxon>Sapindales</taxon>
        <taxon>Sapindaceae</taxon>
        <taxon>Hippocastanoideae</taxon>
        <taxon>Acereae</taxon>
        <taxon>Acer</taxon>
    </lineage>
</organism>
<reference evidence="4" key="1">
    <citation type="journal article" date="2019" name="Gigascience">
        <title>De novo genome assembly of the endangered Acer yangbiense, a plant species with extremely small populations endemic to Yunnan Province, China.</title>
        <authorList>
            <person name="Yang J."/>
            <person name="Wariss H.M."/>
            <person name="Tao L."/>
            <person name="Zhang R."/>
            <person name="Yun Q."/>
            <person name="Hollingsworth P."/>
            <person name="Dao Z."/>
            <person name="Luo G."/>
            <person name="Guo H."/>
            <person name="Ma Y."/>
            <person name="Sun W."/>
        </authorList>
    </citation>
    <scope>NUCLEOTIDE SEQUENCE [LARGE SCALE GENOMIC DNA]</scope>
    <source>
        <strain evidence="4">cv. Malutang</strain>
    </source>
</reference>
<keyword evidence="1" id="KW-0677">Repeat</keyword>
<dbReference type="Pfam" id="PF13812">
    <property type="entry name" value="PPR_3"/>
    <property type="match status" value="1"/>
</dbReference>
<dbReference type="PROSITE" id="PS51375">
    <property type="entry name" value="PPR"/>
    <property type="match status" value="6"/>
</dbReference>
<dbReference type="GO" id="GO:0009451">
    <property type="term" value="P:RNA modification"/>
    <property type="evidence" value="ECO:0007669"/>
    <property type="project" value="InterPro"/>
</dbReference>
<feature type="repeat" description="PPR" evidence="2">
    <location>
        <begin position="78"/>
        <end position="112"/>
    </location>
</feature>
<feature type="repeat" description="PPR" evidence="2">
    <location>
        <begin position="610"/>
        <end position="644"/>
    </location>
</feature>
<evidence type="ECO:0000256" key="2">
    <source>
        <dbReference type="PROSITE-ProRule" id="PRU00708"/>
    </source>
</evidence>
<dbReference type="EMBL" id="VAHF01000009">
    <property type="protein sequence ID" value="TXG55064.1"/>
    <property type="molecule type" value="Genomic_DNA"/>
</dbReference>
<feature type="repeat" description="PPR" evidence="2">
    <location>
        <begin position="579"/>
        <end position="609"/>
    </location>
</feature>
<gene>
    <name evidence="3" type="ORF">EZV62_020320</name>
</gene>
<comment type="caution">
    <text evidence="3">The sequence shown here is derived from an EMBL/GenBank/DDBJ whole genome shotgun (WGS) entry which is preliminary data.</text>
</comment>
<dbReference type="FunFam" id="1.25.40.10:FF:000285">
    <property type="entry name" value="Pentatricopeptide repeat-containing protein, chloroplastic"/>
    <property type="match status" value="1"/>
</dbReference>
<evidence type="ECO:0000313" key="3">
    <source>
        <dbReference type="EMBL" id="TXG55064.1"/>
    </source>
</evidence>
<dbReference type="AlphaFoldDB" id="A0A5C7HDJ2"/>
<dbReference type="FunFam" id="1.25.40.10:FF:000073">
    <property type="entry name" value="Pentatricopeptide repeat-containing protein chloroplastic"/>
    <property type="match status" value="1"/>
</dbReference>
<evidence type="ECO:0000313" key="4">
    <source>
        <dbReference type="Proteomes" id="UP000323000"/>
    </source>
</evidence>
<dbReference type="InterPro" id="IPR011990">
    <property type="entry name" value="TPR-like_helical_dom_sf"/>
</dbReference>
<proteinExistence type="predicted"/>
<dbReference type="OrthoDB" id="1913111at2759"/>
<dbReference type="Pfam" id="PF01535">
    <property type="entry name" value="PPR"/>
    <property type="match status" value="3"/>
</dbReference>
<dbReference type="InterPro" id="IPR002885">
    <property type="entry name" value="PPR_rpt"/>
</dbReference>
<dbReference type="Proteomes" id="UP000323000">
    <property type="component" value="Chromosome 9"/>
</dbReference>
<feature type="repeat" description="PPR" evidence="2">
    <location>
        <begin position="279"/>
        <end position="313"/>
    </location>
</feature>
<dbReference type="Gene3D" id="1.25.40.10">
    <property type="entry name" value="Tetratricopeptide repeat domain"/>
    <property type="match status" value="7"/>
</dbReference>
<evidence type="ECO:0000256" key="1">
    <source>
        <dbReference type="ARBA" id="ARBA00022737"/>
    </source>
</evidence>
<name>A0A5C7HDJ2_9ROSI</name>
<protein>
    <recommendedName>
        <fullName evidence="5">Pentacotripeptide-repeat region of PRORP domain-containing protein</fullName>
    </recommendedName>
</protein>
<dbReference type="PANTHER" id="PTHR47926">
    <property type="entry name" value="PENTATRICOPEPTIDE REPEAT-CONTAINING PROTEIN"/>
    <property type="match status" value="1"/>
</dbReference>
<dbReference type="FunFam" id="1.25.40.10:FF:001096">
    <property type="entry name" value="Pentatricopeptide repeat-containing protein"/>
    <property type="match status" value="1"/>
</dbReference>
<dbReference type="FunFam" id="1.25.40.10:FF:000242">
    <property type="entry name" value="Pentatricopeptide repeat-containing protein"/>
    <property type="match status" value="1"/>
</dbReference>
<dbReference type="PANTHER" id="PTHR47926:SF423">
    <property type="entry name" value="REPEAT-CONTAINING PROTEIN, PUTATIVE-RELATED"/>
    <property type="match status" value="1"/>
</dbReference>
<evidence type="ECO:0008006" key="5">
    <source>
        <dbReference type="Google" id="ProtNLM"/>
    </source>
</evidence>
<keyword evidence="4" id="KW-1185">Reference proteome</keyword>
<sequence>MSFHADFIKHHQRLLLLLKSCSTTPSLRNTKPLHALTITLGPNPNQPIFLYNNVVSHYASVGELLSARKVFDTMPDRNVVSFNTIISAYSRCGYAEEAWSMFLDMRNCGFRSTPVTVSGLLSCDFLNICEGVQLQALAVKNGLFFADAFVGTALSGFYSRHGCLYESVRAFEDMPRKSLVTFNSMIYIFGQHGFAEYSMALFRELVKMEVSLSEYSFVGVLSGVLSERDLEIGEQIHGLVIKNGFDYNFLVVNSLINMYVKCSGICPAIKMFEEVPTRDVVSFNTIIGALVKSEKPERAVELFLRMSMDGVLPTQTTFAHVINSCAGLQILMCGKSIHAKIIKNALECDVVVGSALVDFYAKCDNLEDAHHCFYEIFDKNVVSWNALILGYANKFSSTSVFLLIDMLQLGYRPNEFTFSHVLKSSLTLELLQLHCLIIRMGYQNHQYVLSSLMSSYAKNGLISDALAFVTVFNPPTDVVPSNIIAGIYNRCGWYHETVKLLSLLEEPDIVSWNIVIAACAHNGYYKEVFELFKHMRTAHILPDNYTLVSLLSTSTKFCNLALGSSLHGLIVKTNINCHDTFLCNILIDMYGKCGCTGSSVKLFDRMTDRNLITWTALISTLGLNGFAHDAVKTFREMELQGFKPDRVAFIAVLTACRHGGLVREGMELFGQMKKSYGVDPEIDHYHCMVDLLARCGHHKEAEKMIAIMPFPPNALIWRSFLEGCRRHKTAEYQALGLTQLTNN</sequence>
<dbReference type="GO" id="GO:0003723">
    <property type="term" value="F:RNA binding"/>
    <property type="evidence" value="ECO:0007669"/>
    <property type="project" value="InterPro"/>
</dbReference>
<accession>A0A5C7HDJ2</accession>
<feature type="repeat" description="PPR" evidence="2">
    <location>
        <begin position="508"/>
        <end position="542"/>
    </location>
</feature>
<dbReference type="Pfam" id="PF13041">
    <property type="entry name" value="PPR_2"/>
    <property type="match status" value="3"/>
</dbReference>